<organism evidence="2 3">
    <name type="scientific">Pleuronectes platessa</name>
    <name type="common">European plaice</name>
    <dbReference type="NCBI Taxonomy" id="8262"/>
    <lineage>
        <taxon>Eukaryota</taxon>
        <taxon>Metazoa</taxon>
        <taxon>Chordata</taxon>
        <taxon>Craniata</taxon>
        <taxon>Vertebrata</taxon>
        <taxon>Euteleostomi</taxon>
        <taxon>Actinopterygii</taxon>
        <taxon>Neopterygii</taxon>
        <taxon>Teleostei</taxon>
        <taxon>Neoteleostei</taxon>
        <taxon>Acanthomorphata</taxon>
        <taxon>Carangaria</taxon>
        <taxon>Pleuronectiformes</taxon>
        <taxon>Pleuronectoidei</taxon>
        <taxon>Pleuronectidae</taxon>
        <taxon>Pleuronectes</taxon>
    </lineage>
</organism>
<dbReference type="EMBL" id="CADEAL010000750">
    <property type="protein sequence ID" value="CAB1424731.1"/>
    <property type="molecule type" value="Genomic_DNA"/>
</dbReference>
<accession>A0A9N7U504</accession>
<dbReference type="Proteomes" id="UP001153269">
    <property type="component" value="Unassembled WGS sequence"/>
</dbReference>
<dbReference type="AlphaFoldDB" id="A0A9N7U504"/>
<gene>
    <name evidence="2" type="ORF">PLEPLA_LOCUS12659</name>
</gene>
<comment type="caution">
    <text evidence="2">The sequence shown here is derived from an EMBL/GenBank/DDBJ whole genome shotgun (WGS) entry which is preliminary data.</text>
</comment>
<evidence type="ECO:0000313" key="2">
    <source>
        <dbReference type="EMBL" id="CAB1424731.1"/>
    </source>
</evidence>
<keyword evidence="3" id="KW-1185">Reference proteome</keyword>
<proteinExistence type="predicted"/>
<evidence type="ECO:0000256" key="1">
    <source>
        <dbReference type="SAM" id="MobiDB-lite"/>
    </source>
</evidence>
<sequence length="184" mass="20367">MARAKGVTGRDSRGRIRTLHDPLPKREAGEAGTSEQPHFLFSIDEWKLILPRKSDVFALSPTYIGSPEVVVLSDVSLQQPLYESRVARQPRSLRSRVILQKTAEAFVPQVCGAEEERSAHGAQQQGFLIQGFDNVRAPSRLLCETLVGVLVSLRSLLFGCRELAVEIGIWRKQSARSQTGTTAE</sequence>
<evidence type="ECO:0000313" key="3">
    <source>
        <dbReference type="Proteomes" id="UP001153269"/>
    </source>
</evidence>
<reference evidence="2" key="1">
    <citation type="submission" date="2020-03" db="EMBL/GenBank/DDBJ databases">
        <authorList>
            <person name="Weist P."/>
        </authorList>
    </citation>
    <scope>NUCLEOTIDE SEQUENCE</scope>
</reference>
<protein>
    <submittedName>
        <fullName evidence="2">Uncharacterized protein</fullName>
    </submittedName>
</protein>
<feature type="region of interest" description="Disordered" evidence="1">
    <location>
        <begin position="1"/>
        <end position="34"/>
    </location>
</feature>
<name>A0A9N7U504_PLEPL</name>
<feature type="compositionally biased region" description="Basic and acidic residues" evidence="1">
    <location>
        <begin position="8"/>
        <end position="29"/>
    </location>
</feature>